<dbReference type="SUPFAM" id="SSF55729">
    <property type="entry name" value="Acyl-CoA N-acyltransferases (Nat)"/>
    <property type="match status" value="1"/>
</dbReference>
<keyword evidence="2" id="KW-1185">Reference proteome</keyword>
<evidence type="ECO:0008006" key="3">
    <source>
        <dbReference type="Google" id="ProtNLM"/>
    </source>
</evidence>
<organism evidence="1 2">
    <name type="scientific">Kribbella pratensis</name>
    <dbReference type="NCBI Taxonomy" id="2512112"/>
    <lineage>
        <taxon>Bacteria</taxon>
        <taxon>Bacillati</taxon>
        <taxon>Actinomycetota</taxon>
        <taxon>Actinomycetes</taxon>
        <taxon>Propionibacteriales</taxon>
        <taxon>Kribbellaceae</taxon>
        <taxon>Kribbella</taxon>
    </lineage>
</organism>
<evidence type="ECO:0000313" key="2">
    <source>
        <dbReference type="Proteomes" id="UP000295060"/>
    </source>
</evidence>
<dbReference type="Proteomes" id="UP000295060">
    <property type="component" value="Unassembled WGS sequence"/>
</dbReference>
<name>A0ABY2FC98_9ACTN</name>
<accession>A0ABY2FC98</accession>
<dbReference type="InterPro" id="IPR016181">
    <property type="entry name" value="Acyl_CoA_acyltransferase"/>
</dbReference>
<dbReference type="EMBL" id="SODU01000003">
    <property type="protein sequence ID" value="TDW88013.1"/>
    <property type="molecule type" value="Genomic_DNA"/>
</dbReference>
<comment type="caution">
    <text evidence="1">The sequence shown here is derived from an EMBL/GenBank/DDBJ whole genome shotgun (WGS) entry which is preliminary data.</text>
</comment>
<sequence length="258" mass="29082">MRWPGRGRRISVPAMYELIPVADAPELDAEAGERFREEWPEFIFHDEGVTPYRERRVEYFPDWEFYLVAEDRRLIAGCWGVPIAWDGTVADLPGGFTDSLARSVNSYEENVVPNTFVLMAAAVRSDEQGQGHAGRVITAVRDRAVARGLGQVIAPVRPTLKSRYPLTPIETFMTWTRPDGLPLDPWLRTHVRLGATLLAPAPASQTMTGTVEDWEKWTNMPFPSTGTYTIPDGLTTLQIDREANTGTYIEPNIWLRHA</sequence>
<dbReference type="Gene3D" id="3.40.630.30">
    <property type="match status" value="1"/>
</dbReference>
<reference evidence="1 2" key="1">
    <citation type="submission" date="2019-03" db="EMBL/GenBank/DDBJ databases">
        <title>Genomic Encyclopedia of Type Strains, Phase III (KMG-III): the genomes of soil and plant-associated and newly described type strains.</title>
        <authorList>
            <person name="Whitman W."/>
        </authorList>
    </citation>
    <scope>NUCLEOTIDE SEQUENCE [LARGE SCALE GENOMIC DNA]</scope>
    <source>
        <strain evidence="1 2">VKMAc-2574</strain>
    </source>
</reference>
<protein>
    <recommendedName>
        <fullName evidence="3">N-acetyltransferase</fullName>
    </recommendedName>
</protein>
<gene>
    <name evidence="1" type="ORF">EV137_6102</name>
</gene>
<evidence type="ECO:0000313" key="1">
    <source>
        <dbReference type="EMBL" id="TDW88013.1"/>
    </source>
</evidence>
<proteinExistence type="predicted"/>